<feature type="region of interest" description="Disordered" evidence="4">
    <location>
        <begin position="1"/>
        <end position="30"/>
    </location>
</feature>
<evidence type="ECO:0000259" key="5">
    <source>
        <dbReference type="PROSITE" id="PS51388"/>
    </source>
</evidence>
<evidence type="ECO:0000256" key="4">
    <source>
        <dbReference type="SAM" id="MobiDB-lite"/>
    </source>
</evidence>
<dbReference type="SMART" id="SM00053">
    <property type="entry name" value="DYNc"/>
    <property type="match status" value="1"/>
</dbReference>
<evidence type="ECO:0000256" key="3">
    <source>
        <dbReference type="SAM" id="Coils"/>
    </source>
</evidence>
<evidence type="ECO:0000256" key="1">
    <source>
        <dbReference type="ARBA" id="ARBA00022741"/>
    </source>
</evidence>
<dbReference type="SUPFAM" id="SSF52540">
    <property type="entry name" value="P-loop containing nucleoside triphosphate hydrolases"/>
    <property type="match status" value="1"/>
</dbReference>
<sequence length="688" mass="78762">MPSLDGPLPRRSQSGDGFSSEYTSPVDVRGNGDGLGEFNEKCKINTDGDALRNLGTVEAEKLLSFFDDLKTRYSLNKTDLDLPQLVVVGGTSCGKSSLLQAITQLPFPVDNGLCTRFPTETVIHRCQSPMRTYYTISMEGQTQPSEFKPMEYFSDNWADVSEHLQQDLTRAFKMLNGQDMDATNGHHRIHRVRHQQARLREDVMKVDVYKPDHAHFSVVDIPGLISGGLTEDQEISKRLARQYIRNPRAIILAVVPAVDDIENQAVLSLVREEEALNRTIGVVTKCDMLQRRDEQKVVFDLLSNRIPQYKLDLGWFAIRNRTTEELEDGESYNQRDGKETEFFNTSPWSAVHRDFVGIQNLRACLSSTIYEHVKETFPAVQTDIRSNLKAVQNKEGRAGEVYKLRAQLNGLEVEFVESIRAGGKEHEFLGNDGEGAQFFESLEYQHSPHEWEAKMEARGDVFSWILKTWNDNAGDGFWYKPPVDFEELLWRDLIKSWDGYARAYLNKAIQKIKECSDVLYRESCPDEIIRRKLVVALQEKAEAATERAETELEVILCELCRMKTHHGMFKHWVEEAQRTLLTDPRAQIITENKLRTILSVHQNLRQFWEIAVSRFVDNVIIQIIERHLLGAEGLIFSFNVGWIRKLDEQQAQQLVGENAKVQREREQLQAQANGLTRALKTSSELLLS</sequence>
<proteinExistence type="predicted"/>
<dbReference type="CDD" id="cd08771">
    <property type="entry name" value="DLP_1"/>
    <property type="match status" value="1"/>
</dbReference>
<dbReference type="Pfam" id="PF01031">
    <property type="entry name" value="Dynamin_M"/>
    <property type="match status" value="1"/>
</dbReference>
<accession>A0A1B7NYP3</accession>
<dbReference type="EMBL" id="LGUA01000388">
    <property type="protein sequence ID" value="OAX81905.1"/>
    <property type="molecule type" value="Genomic_DNA"/>
</dbReference>
<feature type="coiled-coil region" evidence="3">
    <location>
        <begin position="651"/>
        <end position="685"/>
    </location>
</feature>
<dbReference type="PRINTS" id="PR00195">
    <property type="entry name" value="DYNAMIN"/>
</dbReference>
<dbReference type="InterPro" id="IPR020850">
    <property type="entry name" value="GED_dom"/>
</dbReference>
<dbReference type="InterPro" id="IPR027417">
    <property type="entry name" value="P-loop_NTPase"/>
</dbReference>
<dbReference type="GO" id="GO:0003924">
    <property type="term" value="F:GTPase activity"/>
    <property type="evidence" value="ECO:0007669"/>
    <property type="project" value="InterPro"/>
</dbReference>
<dbReference type="InterPro" id="IPR000375">
    <property type="entry name" value="Dynamin_stalk"/>
</dbReference>
<gene>
    <name evidence="6" type="ORF">ACJ72_03750</name>
</gene>
<comment type="caution">
    <text evidence="6">The sequence shown here is derived from an EMBL/GenBank/DDBJ whole genome shotgun (WGS) entry which is preliminary data.</text>
</comment>
<dbReference type="PROSITE" id="PS51388">
    <property type="entry name" value="GED"/>
    <property type="match status" value="1"/>
</dbReference>
<dbReference type="GO" id="GO:0016559">
    <property type="term" value="P:peroxisome fission"/>
    <property type="evidence" value="ECO:0007669"/>
    <property type="project" value="TreeGrafter"/>
</dbReference>
<dbReference type="GO" id="GO:0005874">
    <property type="term" value="C:microtubule"/>
    <property type="evidence" value="ECO:0007669"/>
    <property type="project" value="TreeGrafter"/>
</dbReference>
<dbReference type="InterPro" id="IPR022812">
    <property type="entry name" value="Dynamin"/>
</dbReference>
<protein>
    <recommendedName>
        <fullName evidence="5">GED domain-containing protein</fullName>
    </recommendedName>
</protein>
<dbReference type="AlphaFoldDB" id="A0A1B7NYP3"/>
<organism evidence="6 7">
    <name type="scientific">Emergomyces africanus</name>
    <dbReference type="NCBI Taxonomy" id="1955775"/>
    <lineage>
        <taxon>Eukaryota</taxon>
        <taxon>Fungi</taxon>
        <taxon>Dikarya</taxon>
        <taxon>Ascomycota</taxon>
        <taxon>Pezizomycotina</taxon>
        <taxon>Eurotiomycetes</taxon>
        <taxon>Eurotiomycetidae</taxon>
        <taxon>Onygenales</taxon>
        <taxon>Ajellomycetaceae</taxon>
        <taxon>Emergomyces</taxon>
    </lineage>
</organism>
<keyword evidence="3" id="KW-0175">Coiled coil</keyword>
<dbReference type="Pfam" id="PF00350">
    <property type="entry name" value="Dynamin_N"/>
    <property type="match status" value="1"/>
</dbReference>
<evidence type="ECO:0000313" key="7">
    <source>
        <dbReference type="Proteomes" id="UP000091918"/>
    </source>
</evidence>
<dbReference type="STRING" id="1658172.A0A1B7NYP3"/>
<feature type="compositionally biased region" description="Polar residues" evidence="4">
    <location>
        <begin position="11"/>
        <end position="23"/>
    </location>
</feature>
<dbReference type="Proteomes" id="UP000091918">
    <property type="component" value="Unassembled WGS sequence"/>
</dbReference>
<dbReference type="OrthoDB" id="415706at2759"/>
<dbReference type="PANTHER" id="PTHR11566">
    <property type="entry name" value="DYNAMIN"/>
    <property type="match status" value="1"/>
</dbReference>
<dbReference type="GO" id="GO:0005525">
    <property type="term" value="F:GTP binding"/>
    <property type="evidence" value="ECO:0007669"/>
    <property type="project" value="InterPro"/>
</dbReference>
<feature type="domain" description="GED" evidence="5">
    <location>
        <begin position="597"/>
        <end position="688"/>
    </location>
</feature>
<dbReference type="InterPro" id="IPR001401">
    <property type="entry name" value="Dynamin_GTPase"/>
</dbReference>
<keyword evidence="1" id="KW-0547">Nucleotide-binding</keyword>
<evidence type="ECO:0000256" key="2">
    <source>
        <dbReference type="ARBA" id="ARBA00023134"/>
    </source>
</evidence>
<dbReference type="GO" id="GO:0048312">
    <property type="term" value="P:intracellular distribution of mitochondria"/>
    <property type="evidence" value="ECO:0007669"/>
    <property type="project" value="TreeGrafter"/>
</dbReference>
<keyword evidence="7" id="KW-1185">Reference proteome</keyword>
<dbReference type="Gene3D" id="3.40.50.300">
    <property type="entry name" value="P-loop containing nucleotide triphosphate hydrolases"/>
    <property type="match status" value="1"/>
</dbReference>
<dbReference type="GO" id="GO:0016020">
    <property type="term" value="C:membrane"/>
    <property type="evidence" value="ECO:0007669"/>
    <property type="project" value="TreeGrafter"/>
</dbReference>
<dbReference type="GO" id="GO:0000266">
    <property type="term" value="P:mitochondrial fission"/>
    <property type="evidence" value="ECO:0007669"/>
    <property type="project" value="TreeGrafter"/>
</dbReference>
<dbReference type="InterPro" id="IPR045063">
    <property type="entry name" value="Dynamin_N"/>
</dbReference>
<dbReference type="GO" id="GO:0008017">
    <property type="term" value="F:microtubule binding"/>
    <property type="evidence" value="ECO:0007669"/>
    <property type="project" value="TreeGrafter"/>
</dbReference>
<evidence type="ECO:0000313" key="6">
    <source>
        <dbReference type="EMBL" id="OAX81905.1"/>
    </source>
</evidence>
<name>A0A1B7NYP3_9EURO</name>
<dbReference type="GO" id="GO:0005739">
    <property type="term" value="C:mitochondrion"/>
    <property type="evidence" value="ECO:0007669"/>
    <property type="project" value="TreeGrafter"/>
</dbReference>
<reference evidence="6 7" key="1">
    <citation type="submission" date="2015-07" db="EMBL/GenBank/DDBJ databases">
        <title>Emmonsia species relationships and genome sequence.</title>
        <authorList>
            <person name="Cuomo C.A."/>
            <person name="Schwartz I.S."/>
            <person name="Kenyon C."/>
            <person name="de Hoog G.S."/>
            <person name="Govender N.P."/>
            <person name="Botha A."/>
            <person name="Moreno L."/>
            <person name="de Vries M."/>
            <person name="Munoz J.F."/>
            <person name="Stielow J.B."/>
        </authorList>
    </citation>
    <scope>NUCLEOTIDE SEQUENCE [LARGE SCALE GENOMIC DNA]</scope>
    <source>
        <strain evidence="6 7">CBS 136260</strain>
    </source>
</reference>
<dbReference type="GO" id="GO:0006897">
    <property type="term" value="P:endocytosis"/>
    <property type="evidence" value="ECO:0007669"/>
    <property type="project" value="TreeGrafter"/>
</dbReference>
<dbReference type="PANTHER" id="PTHR11566:SF21">
    <property type="entry name" value="DYNAMIN RELATED PROTEIN 1, ISOFORM A"/>
    <property type="match status" value="1"/>
</dbReference>
<keyword evidence="2" id="KW-0342">GTP-binding</keyword>